<dbReference type="InterPro" id="IPR035906">
    <property type="entry name" value="MetI-like_sf"/>
</dbReference>
<keyword evidence="4 7" id="KW-0812">Transmembrane</keyword>
<dbReference type="InterPro" id="IPR025966">
    <property type="entry name" value="OppC_N"/>
</dbReference>
<dbReference type="OrthoDB" id="8906042at2"/>
<keyword evidence="2 7" id="KW-0813">Transport</keyword>
<evidence type="ECO:0000256" key="2">
    <source>
        <dbReference type="ARBA" id="ARBA00022448"/>
    </source>
</evidence>
<protein>
    <submittedName>
        <fullName evidence="10">ABC transporter permease</fullName>
    </submittedName>
</protein>
<dbReference type="PANTHER" id="PTHR43386:SF25">
    <property type="entry name" value="PEPTIDE ABC TRANSPORTER PERMEASE PROTEIN"/>
    <property type="match status" value="1"/>
</dbReference>
<feature type="transmembrane region" description="Helical" evidence="7">
    <location>
        <begin position="134"/>
        <end position="153"/>
    </location>
</feature>
<evidence type="ECO:0000256" key="4">
    <source>
        <dbReference type="ARBA" id="ARBA00022692"/>
    </source>
</evidence>
<evidence type="ECO:0000259" key="9">
    <source>
        <dbReference type="PROSITE" id="PS50928"/>
    </source>
</evidence>
<organism evidence="10 11">
    <name type="scientific">Mumia zhuanghuii</name>
    <dbReference type="NCBI Taxonomy" id="2585211"/>
    <lineage>
        <taxon>Bacteria</taxon>
        <taxon>Bacillati</taxon>
        <taxon>Actinomycetota</taxon>
        <taxon>Actinomycetes</taxon>
        <taxon>Propionibacteriales</taxon>
        <taxon>Nocardioidaceae</taxon>
        <taxon>Mumia</taxon>
    </lineage>
</organism>
<gene>
    <name evidence="10" type="ORF">FE697_020510</name>
</gene>
<evidence type="ECO:0000256" key="3">
    <source>
        <dbReference type="ARBA" id="ARBA00022475"/>
    </source>
</evidence>
<dbReference type="PANTHER" id="PTHR43386">
    <property type="entry name" value="OLIGOPEPTIDE TRANSPORT SYSTEM PERMEASE PROTEIN APPC"/>
    <property type="match status" value="1"/>
</dbReference>
<evidence type="ECO:0000256" key="5">
    <source>
        <dbReference type="ARBA" id="ARBA00022989"/>
    </source>
</evidence>
<evidence type="ECO:0000256" key="8">
    <source>
        <dbReference type="SAM" id="MobiDB-lite"/>
    </source>
</evidence>
<evidence type="ECO:0000313" key="11">
    <source>
        <dbReference type="Proteomes" id="UP000307768"/>
    </source>
</evidence>
<keyword evidence="3" id="KW-1003">Cell membrane</keyword>
<dbReference type="GO" id="GO:0005886">
    <property type="term" value="C:plasma membrane"/>
    <property type="evidence" value="ECO:0007669"/>
    <property type="project" value="UniProtKB-SubCell"/>
</dbReference>
<feature type="transmembrane region" description="Helical" evidence="7">
    <location>
        <begin position="266"/>
        <end position="284"/>
    </location>
</feature>
<dbReference type="CDD" id="cd06261">
    <property type="entry name" value="TM_PBP2"/>
    <property type="match status" value="1"/>
</dbReference>
<feature type="transmembrane region" description="Helical" evidence="7">
    <location>
        <begin position="159"/>
        <end position="176"/>
    </location>
</feature>
<proteinExistence type="inferred from homology"/>
<dbReference type="Gene3D" id="1.10.3720.10">
    <property type="entry name" value="MetI-like"/>
    <property type="match status" value="1"/>
</dbReference>
<reference evidence="10 11" key="1">
    <citation type="submission" date="2019-09" db="EMBL/GenBank/DDBJ databases">
        <title>Mumia zhuanghuii sp. nov. isolated from the intestinal contents of plateau pika (Ochotona curzoniae) in the Qinghai-Tibet plateau of China.</title>
        <authorList>
            <person name="Tian Z."/>
        </authorList>
    </citation>
    <scope>NUCLEOTIDE SEQUENCE [LARGE SCALE GENOMIC DNA]</scope>
    <source>
        <strain evidence="11">350</strain>
    </source>
</reference>
<dbReference type="GO" id="GO:0055085">
    <property type="term" value="P:transmembrane transport"/>
    <property type="evidence" value="ECO:0007669"/>
    <property type="project" value="InterPro"/>
</dbReference>
<dbReference type="Proteomes" id="UP000307768">
    <property type="component" value="Unassembled WGS sequence"/>
</dbReference>
<feature type="transmembrane region" description="Helical" evidence="7">
    <location>
        <begin position="98"/>
        <end position="122"/>
    </location>
</feature>
<evidence type="ECO:0000256" key="6">
    <source>
        <dbReference type="ARBA" id="ARBA00023136"/>
    </source>
</evidence>
<comment type="caution">
    <text evidence="10">The sequence shown here is derived from an EMBL/GenBank/DDBJ whole genome shotgun (WGS) entry which is preliminary data.</text>
</comment>
<dbReference type="RefSeq" id="WP_149771506.1">
    <property type="nucleotide sequence ID" value="NZ_VDFQ02000007.1"/>
</dbReference>
<feature type="region of interest" description="Disordered" evidence="8">
    <location>
        <begin position="1"/>
        <end position="23"/>
    </location>
</feature>
<dbReference type="InterPro" id="IPR000515">
    <property type="entry name" value="MetI-like"/>
</dbReference>
<comment type="similarity">
    <text evidence="7">Belongs to the binding-protein-dependent transport system permease family.</text>
</comment>
<dbReference type="Pfam" id="PF12911">
    <property type="entry name" value="OppC_N"/>
    <property type="match status" value="1"/>
</dbReference>
<keyword evidence="6 7" id="KW-0472">Membrane</keyword>
<feature type="domain" description="ABC transmembrane type-1" evidence="9">
    <location>
        <begin position="90"/>
        <end position="284"/>
    </location>
</feature>
<dbReference type="SUPFAM" id="SSF161098">
    <property type="entry name" value="MetI-like"/>
    <property type="match status" value="1"/>
</dbReference>
<sequence length="296" mass="31050">MTSTGLVTPSPRRARRLRSGQPARRSVLRQDRVALGLTIFLGLLVLVALLAPVLAPYAPDETDILAASQGPSGAHLLGTDALGRDLLSRLIYGTRLSLLGPVVVIGVATVCAVTLVLSSVWIGGRYDRFVGKALSVLFSFPGLILAIVVVAIVGAGITGPIVAFSIAFIPYIARVLRPVALRERSMTYVNALEMLGVSGWTICVRHLLPNIFPFVRAHVTIALGTALVDLAAVSYIGLGVQAPAAEWGLQISTGQADLLAGKPWESLTACVAVLVVVIAVNILGERLAAAAQKEGR</sequence>
<dbReference type="AlphaFoldDB" id="A0A5Q6RJQ7"/>
<accession>A0A5Q6RJQ7</accession>
<evidence type="ECO:0000313" key="10">
    <source>
        <dbReference type="EMBL" id="KAA1418217.1"/>
    </source>
</evidence>
<dbReference type="InterPro" id="IPR050366">
    <property type="entry name" value="BP-dependent_transpt_permease"/>
</dbReference>
<dbReference type="EMBL" id="VDFQ02000007">
    <property type="protein sequence ID" value="KAA1418217.1"/>
    <property type="molecule type" value="Genomic_DNA"/>
</dbReference>
<evidence type="ECO:0000256" key="7">
    <source>
        <dbReference type="RuleBase" id="RU363032"/>
    </source>
</evidence>
<keyword evidence="5 7" id="KW-1133">Transmembrane helix</keyword>
<feature type="transmembrane region" description="Helical" evidence="7">
    <location>
        <begin position="33"/>
        <end position="55"/>
    </location>
</feature>
<evidence type="ECO:0000256" key="1">
    <source>
        <dbReference type="ARBA" id="ARBA00004651"/>
    </source>
</evidence>
<dbReference type="PROSITE" id="PS50928">
    <property type="entry name" value="ABC_TM1"/>
    <property type="match status" value="1"/>
</dbReference>
<comment type="subcellular location">
    <subcellularLocation>
        <location evidence="1 7">Cell membrane</location>
        <topology evidence="1 7">Multi-pass membrane protein</topology>
    </subcellularLocation>
</comment>
<dbReference type="Pfam" id="PF00528">
    <property type="entry name" value="BPD_transp_1"/>
    <property type="match status" value="1"/>
</dbReference>
<name>A0A5Q6RJQ7_9ACTN</name>